<accession>A0A1H3GQ84</accession>
<reference evidence="2" key="1">
    <citation type="submission" date="2016-10" db="EMBL/GenBank/DDBJ databases">
        <authorList>
            <person name="Varghese N."/>
            <person name="Submissions S."/>
        </authorList>
    </citation>
    <scope>NUCLEOTIDE SEQUENCE [LARGE SCALE GENOMIC DNA]</scope>
    <source>
        <strain evidence="2">DSM 173</strain>
    </source>
</reference>
<dbReference type="InterPro" id="IPR043148">
    <property type="entry name" value="TagF_C"/>
</dbReference>
<dbReference type="RefSeq" id="WP_091334092.1">
    <property type="nucleotide sequence ID" value="NZ_FNOW01000026.1"/>
</dbReference>
<gene>
    <name evidence="1" type="ORF">SAMN05421644_12637</name>
</gene>
<dbReference type="Proteomes" id="UP000198672">
    <property type="component" value="Unassembled WGS sequence"/>
</dbReference>
<evidence type="ECO:0000313" key="2">
    <source>
        <dbReference type="Proteomes" id="UP000198672"/>
    </source>
</evidence>
<dbReference type="SUPFAM" id="SSF53756">
    <property type="entry name" value="UDP-Glycosyltransferase/glycogen phosphorylase"/>
    <property type="match status" value="1"/>
</dbReference>
<dbReference type="OrthoDB" id="9794206at2"/>
<protein>
    <submittedName>
        <fullName evidence="1">Capsular polysaccharide export protein</fullName>
    </submittedName>
</protein>
<dbReference type="GO" id="GO:0015774">
    <property type="term" value="P:polysaccharide transport"/>
    <property type="evidence" value="ECO:0007669"/>
    <property type="project" value="InterPro"/>
</dbReference>
<dbReference type="GO" id="GO:0000271">
    <property type="term" value="P:polysaccharide biosynthetic process"/>
    <property type="evidence" value="ECO:0007669"/>
    <property type="project" value="InterPro"/>
</dbReference>
<name>A0A1H3GQ84_ALLWA</name>
<dbReference type="EMBL" id="FNOW01000026">
    <property type="protein sequence ID" value="SDY05486.1"/>
    <property type="molecule type" value="Genomic_DNA"/>
</dbReference>
<dbReference type="STRING" id="61595.SAMN05421644_12637"/>
<proteinExistence type="predicted"/>
<sequence length="437" mass="47829">MNPAPAIVFIDPGPNLAQYFAAVGAGLAPAYRAVFFAPRVKSRSILRRLHGECYPARHEWRTPSHAAALPHLDRAALEAQLRQPSDRALVAGDAPVFQHLARDLAALFADLQPAGVVCWNGSGLAAASATQLARAQNVPVLFAENGYLPNTLQLDALGVNARSSLTQRLAEHADAIATRPISPAHQHELDTVLTAYRAGQPPPQCPPAGGWVRASPLAYLIQAGRDWRARSPSVRLNRRIPRQIPALPERFVFFPLQVRQDSQLQLHSPLYGARLDLAIRDLAQAVQALDPPRRLVVKLHPADLNKTDYDPIAAELPAVVWIGGGDVRTLVQRAEAVVTINSTVGIEALIFGKPVVTLGDNLYVHERLVHPVRQREALLTQLQHALNTPPDSEFIARYLHFLYFEGLVRAHWRDFSPSSVQQFADAISDRLASAASP</sequence>
<keyword evidence="2" id="KW-1185">Reference proteome</keyword>
<dbReference type="Gene3D" id="3.40.50.12580">
    <property type="match status" value="1"/>
</dbReference>
<dbReference type="AlphaFoldDB" id="A0A1H3GQ84"/>
<dbReference type="InterPro" id="IPR007833">
    <property type="entry name" value="Capsule_polysaccharide_synth"/>
</dbReference>
<dbReference type="Pfam" id="PF05159">
    <property type="entry name" value="Capsule_synth"/>
    <property type="match status" value="1"/>
</dbReference>
<evidence type="ECO:0000313" key="1">
    <source>
        <dbReference type="EMBL" id="SDY05486.1"/>
    </source>
</evidence>
<organism evidence="1 2">
    <name type="scientific">Allochromatium warmingii</name>
    <name type="common">Chromatium warmingii</name>
    <dbReference type="NCBI Taxonomy" id="61595"/>
    <lineage>
        <taxon>Bacteria</taxon>
        <taxon>Pseudomonadati</taxon>
        <taxon>Pseudomonadota</taxon>
        <taxon>Gammaproteobacteria</taxon>
        <taxon>Chromatiales</taxon>
        <taxon>Chromatiaceae</taxon>
        <taxon>Allochromatium</taxon>
    </lineage>
</organism>